<dbReference type="Pfam" id="PF04143">
    <property type="entry name" value="Sulf_transp"/>
    <property type="match status" value="1"/>
</dbReference>
<evidence type="ECO:0000313" key="11">
    <source>
        <dbReference type="Proteomes" id="UP000285023"/>
    </source>
</evidence>
<dbReference type="Proteomes" id="UP000285023">
    <property type="component" value="Unassembled WGS sequence"/>
</dbReference>
<name>A0A418Q0T3_9SPHN</name>
<evidence type="ECO:0000256" key="9">
    <source>
        <dbReference type="SAM" id="Phobius"/>
    </source>
</evidence>
<comment type="caution">
    <text evidence="10">The sequence shown here is derived from an EMBL/GenBank/DDBJ whole genome shotgun (WGS) entry which is preliminary data.</text>
</comment>
<keyword evidence="3" id="KW-1003">Cell membrane</keyword>
<dbReference type="OrthoDB" id="9814020at2"/>
<dbReference type="PANTHER" id="PTHR30574">
    <property type="entry name" value="INNER MEMBRANE PROTEIN YEDE"/>
    <property type="match status" value="1"/>
</dbReference>
<dbReference type="AlphaFoldDB" id="A0A418Q0T3"/>
<evidence type="ECO:0000256" key="8">
    <source>
        <dbReference type="ARBA" id="ARBA00035655"/>
    </source>
</evidence>
<evidence type="ECO:0000256" key="7">
    <source>
        <dbReference type="ARBA" id="ARBA00023136"/>
    </source>
</evidence>
<feature type="transmembrane region" description="Helical" evidence="9">
    <location>
        <begin position="122"/>
        <end position="143"/>
    </location>
</feature>
<dbReference type="RefSeq" id="WP_119530324.1">
    <property type="nucleotide sequence ID" value="NZ_QXTF01000001.1"/>
</dbReference>
<keyword evidence="4" id="KW-0997">Cell inner membrane</keyword>
<evidence type="ECO:0000256" key="4">
    <source>
        <dbReference type="ARBA" id="ARBA00022519"/>
    </source>
</evidence>
<evidence type="ECO:0000313" key="10">
    <source>
        <dbReference type="EMBL" id="RIX31467.1"/>
    </source>
</evidence>
<evidence type="ECO:0000256" key="6">
    <source>
        <dbReference type="ARBA" id="ARBA00022989"/>
    </source>
</evidence>
<keyword evidence="5 9" id="KW-0812">Transmembrane</keyword>
<keyword evidence="6 9" id="KW-1133">Transmembrane helix</keyword>
<reference evidence="10 11" key="1">
    <citation type="submission" date="2018-09" db="EMBL/GenBank/DDBJ databases">
        <title>Sphingomonas sp. DAC4.</title>
        <authorList>
            <person name="Seo T."/>
        </authorList>
    </citation>
    <scope>NUCLEOTIDE SEQUENCE [LARGE SCALE GENOMIC DNA]</scope>
    <source>
        <strain evidence="10 11">DAC4</strain>
    </source>
</reference>
<evidence type="ECO:0000256" key="5">
    <source>
        <dbReference type="ARBA" id="ARBA00022692"/>
    </source>
</evidence>
<protein>
    <submittedName>
        <fullName evidence="10">YeeE/YedE family protein</fullName>
    </submittedName>
</protein>
<gene>
    <name evidence="10" type="ORF">D3M59_00040</name>
</gene>
<keyword evidence="7 9" id="KW-0472">Membrane</keyword>
<dbReference type="EMBL" id="QXTF01000001">
    <property type="protein sequence ID" value="RIX31467.1"/>
    <property type="molecule type" value="Genomic_DNA"/>
</dbReference>
<evidence type="ECO:0000256" key="1">
    <source>
        <dbReference type="ARBA" id="ARBA00004429"/>
    </source>
</evidence>
<keyword evidence="2" id="KW-0813">Transport</keyword>
<feature type="transmembrane region" description="Helical" evidence="9">
    <location>
        <begin position="83"/>
        <end position="101"/>
    </location>
</feature>
<comment type="subcellular location">
    <subcellularLocation>
        <location evidence="1">Cell inner membrane</location>
        <topology evidence="1">Multi-pass membrane protein</topology>
    </subcellularLocation>
</comment>
<evidence type="ECO:0000256" key="2">
    <source>
        <dbReference type="ARBA" id="ARBA00022448"/>
    </source>
</evidence>
<dbReference type="GO" id="GO:0005886">
    <property type="term" value="C:plasma membrane"/>
    <property type="evidence" value="ECO:0007669"/>
    <property type="project" value="UniProtKB-SubCell"/>
</dbReference>
<dbReference type="InterPro" id="IPR007272">
    <property type="entry name" value="Sulf_transp_TsuA/YedE"/>
</dbReference>
<comment type="similarity">
    <text evidence="8">Belongs to the TsuA/YedE (TC 9.B.102) family.</text>
</comment>
<sequence length="146" mass="14620">MFEAFPYAQPLHGLAGGILIGLAAAMMLLGAGRIAGVSGITARALKIGSGDMSMTSAWSFLVGLPIGAAIVALAGGWQPVQFASWPVLVIAGLLVGFGTRLGSGCTSGHGVCGVSRFSQRSIVATITFIGAGVATVFILNLIGGMQ</sequence>
<accession>A0A418Q0T3</accession>
<proteinExistence type="inferred from homology"/>
<feature type="transmembrane region" description="Helical" evidence="9">
    <location>
        <begin position="12"/>
        <end position="36"/>
    </location>
</feature>
<keyword evidence="11" id="KW-1185">Reference proteome</keyword>
<organism evidence="10 11">
    <name type="scientific">Sphingomonas edaphi</name>
    <dbReference type="NCBI Taxonomy" id="2315689"/>
    <lineage>
        <taxon>Bacteria</taxon>
        <taxon>Pseudomonadati</taxon>
        <taxon>Pseudomonadota</taxon>
        <taxon>Alphaproteobacteria</taxon>
        <taxon>Sphingomonadales</taxon>
        <taxon>Sphingomonadaceae</taxon>
        <taxon>Sphingomonas</taxon>
    </lineage>
</organism>
<evidence type="ECO:0000256" key="3">
    <source>
        <dbReference type="ARBA" id="ARBA00022475"/>
    </source>
</evidence>
<feature type="transmembrane region" description="Helical" evidence="9">
    <location>
        <begin position="57"/>
        <end position="77"/>
    </location>
</feature>
<dbReference type="PANTHER" id="PTHR30574:SF1">
    <property type="entry name" value="SULPHUR TRANSPORT DOMAIN-CONTAINING PROTEIN"/>
    <property type="match status" value="1"/>
</dbReference>